<name>A0A3M7SVG0_BRAPC</name>
<comment type="caution">
    <text evidence="1">The sequence shown here is derived from an EMBL/GenBank/DDBJ whole genome shotgun (WGS) entry which is preliminary data.</text>
</comment>
<dbReference type="Proteomes" id="UP000276133">
    <property type="component" value="Unassembled WGS sequence"/>
</dbReference>
<proteinExistence type="predicted"/>
<dbReference type="AlphaFoldDB" id="A0A3M7SVG0"/>
<keyword evidence="2" id="KW-1185">Reference proteome</keyword>
<gene>
    <name evidence="1" type="ORF">BpHYR1_012645</name>
</gene>
<dbReference type="EMBL" id="REGN01000739">
    <property type="protein sequence ID" value="RNA39570.1"/>
    <property type="molecule type" value="Genomic_DNA"/>
</dbReference>
<organism evidence="1 2">
    <name type="scientific">Brachionus plicatilis</name>
    <name type="common">Marine rotifer</name>
    <name type="synonym">Brachionus muelleri</name>
    <dbReference type="NCBI Taxonomy" id="10195"/>
    <lineage>
        <taxon>Eukaryota</taxon>
        <taxon>Metazoa</taxon>
        <taxon>Spiralia</taxon>
        <taxon>Gnathifera</taxon>
        <taxon>Rotifera</taxon>
        <taxon>Eurotatoria</taxon>
        <taxon>Monogononta</taxon>
        <taxon>Pseudotrocha</taxon>
        <taxon>Ploima</taxon>
        <taxon>Brachionidae</taxon>
        <taxon>Brachionus</taxon>
    </lineage>
</organism>
<accession>A0A3M7SVG0</accession>
<evidence type="ECO:0000313" key="1">
    <source>
        <dbReference type="EMBL" id="RNA39570.1"/>
    </source>
</evidence>
<evidence type="ECO:0000313" key="2">
    <source>
        <dbReference type="Proteomes" id="UP000276133"/>
    </source>
</evidence>
<reference evidence="1 2" key="1">
    <citation type="journal article" date="2018" name="Sci. Rep.">
        <title>Genomic signatures of local adaptation to the degree of environmental predictability in rotifers.</title>
        <authorList>
            <person name="Franch-Gras L."/>
            <person name="Hahn C."/>
            <person name="Garcia-Roger E.M."/>
            <person name="Carmona M.J."/>
            <person name="Serra M."/>
            <person name="Gomez A."/>
        </authorList>
    </citation>
    <scope>NUCLEOTIDE SEQUENCE [LARGE SCALE GENOMIC DNA]</scope>
    <source>
        <strain evidence="1">HYR1</strain>
    </source>
</reference>
<sequence>MFKFLRSSGICLLKLSETHSNDLKSFIKQFWKPKNRKKKNSLYRSANSNLLGFYLCTQRNFKVRSVFCAHNPEIEFFLSLKIRYSQIFNVFFVKIIYGVGFEGSEEIDDDFLQFGIGFRAQLIFGTDGAQHVLLR</sequence>
<protein>
    <submittedName>
        <fullName evidence="1">Uncharacterized protein</fullName>
    </submittedName>
</protein>